<name>A0A3L6SVX3_PANMI</name>
<dbReference type="EMBL" id="PQIB02000003">
    <property type="protein sequence ID" value="RLN28467.1"/>
    <property type="molecule type" value="Genomic_DNA"/>
</dbReference>
<keyword evidence="3" id="KW-1185">Reference proteome</keyword>
<comment type="caution">
    <text evidence="2">The sequence shown here is derived from an EMBL/GenBank/DDBJ whole genome shotgun (WGS) entry which is preliminary data.</text>
</comment>
<gene>
    <name evidence="2" type="ORF">C2845_PM05G22060</name>
</gene>
<sequence length="63" mass="7054">MHDLRSRLQEIRASEDARTTLERARECRREAREEHASSGSPVRGTRVQGRSVDNDIGPYGAGC</sequence>
<dbReference type="Proteomes" id="UP000275267">
    <property type="component" value="Unassembled WGS sequence"/>
</dbReference>
<feature type="region of interest" description="Disordered" evidence="1">
    <location>
        <begin position="1"/>
        <end position="63"/>
    </location>
</feature>
<evidence type="ECO:0000256" key="1">
    <source>
        <dbReference type="SAM" id="MobiDB-lite"/>
    </source>
</evidence>
<reference evidence="3" key="1">
    <citation type="journal article" date="2019" name="Nat. Commun.">
        <title>The genome of broomcorn millet.</title>
        <authorList>
            <person name="Zou C."/>
            <person name="Miki D."/>
            <person name="Li D."/>
            <person name="Tang Q."/>
            <person name="Xiao L."/>
            <person name="Rajput S."/>
            <person name="Deng P."/>
            <person name="Jia W."/>
            <person name="Huang R."/>
            <person name="Zhang M."/>
            <person name="Sun Y."/>
            <person name="Hu J."/>
            <person name="Fu X."/>
            <person name="Schnable P.S."/>
            <person name="Li F."/>
            <person name="Zhang H."/>
            <person name="Feng B."/>
            <person name="Zhu X."/>
            <person name="Liu R."/>
            <person name="Schnable J.C."/>
            <person name="Zhu J.-K."/>
            <person name="Zhang H."/>
        </authorList>
    </citation>
    <scope>NUCLEOTIDE SEQUENCE [LARGE SCALE GENOMIC DNA]</scope>
</reference>
<proteinExistence type="predicted"/>
<evidence type="ECO:0000313" key="2">
    <source>
        <dbReference type="EMBL" id="RLN28467.1"/>
    </source>
</evidence>
<feature type="compositionally biased region" description="Basic and acidic residues" evidence="1">
    <location>
        <begin position="1"/>
        <end position="36"/>
    </location>
</feature>
<evidence type="ECO:0000313" key="3">
    <source>
        <dbReference type="Proteomes" id="UP000275267"/>
    </source>
</evidence>
<organism evidence="2 3">
    <name type="scientific">Panicum miliaceum</name>
    <name type="common">Proso millet</name>
    <name type="synonym">Broomcorn millet</name>
    <dbReference type="NCBI Taxonomy" id="4540"/>
    <lineage>
        <taxon>Eukaryota</taxon>
        <taxon>Viridiplantae</taxon>
        <taxon>Streptophyta</taxon>
        <taxon>Embryophyta</taxon>
        <taxon>Tracheophyta</taxon>
        <taxon>Spermatophyta</taxon>
        <taxon>Magnoliopsida</taxon>
        <taxon>Liliopsida</taxon>
        <taxon>Poales</taxon>
        <taxon>Poaceae</taxon>
        <taxon>PACMAD clade</taxon>
        <taxon>Panicoideae</taxon>
        <taxon>Panicodae</taxon>
        <taxon>Paniceae</taxon>
        <taxon>Panicinae</taxon>
        <taxon>Panicum</taxon>
        <taxon>Panicum sect. Panicum</taxon>
    </lineage>
</organism>
<dbReference type="AlphaFoldDB" id="A0A3L6SVX3"/>
<protein>
    <submittedName>
        <fullName evidence="2">Uncharacterized protein</fullName>
    </submittedName>
</protein>
<accession>A0A3L6SVX3</accession>